<proteinExistence type="predicted"/>
<dbReference type="InterPro" id="IPR050742">
    <property type="entry name" value="Helicase_Restrict-Modif_Enz"/>
</dbReference>
<dbReference type="InterPro" id="IPR014001">
    <property type="entry name" value="Helicase_ATP-bd"/>
</dbReference>
<keyword evidence="2" id="KW-0067">ATP-binding</keyword>
<dbReference type="SMART" id="SM00490">
    <property type="entry name" value="HELICc"/>
    <property type="match status" value="1"/>
</dbReference>
<evidence type="ECO:0000259" key="1">
    <source>
        <dbReference type="PROSITE" id="PS51192"/>
    </source>
</evidence>
<evidence type="ECO:0000313" key="2">
    <source>
        <dbReference type="EMBL" id="CAB4169854.1"/>
    </source>
</evidence>
<feature type="domain" description="Helicase ATP-binding" evidence="1">
    <location>
        <begin position="16"/>
        <end position="145"/>
    </location>
</feature>
<dbReference type="GO" id="GO:0005524">
    <property type="term" value="F:ATP binding"/>
    <property type="evidence" value="ECO:0007669"/>
    <property type="project" value="InterPro"/>
</dbReference>
<dbReference type="Pfam" id="PF00271">
    <property type="entry name" value="Helicase_C"/>
    <property type="match status" value="1"/>
</dbReference>
<dbReference type="EMBL" id="LR796852">
    <property type="protein sequence ID" value="CAB4169854.1"/>
    <property type="molecule type" value="Genomic_DNA"/>
</dbReference>
<dbReference type="Gene3D" id="3.40.50.300">
    <property type="entry name" value="P-loop containing nucleotide triphosphate hydrolases"/>
    <property type="match status" value="2"/>
</dbReference>
<name>A0A6J5PQM8_9CAUD</name>
<dbReference type="Pfam" id="PF04851">
    <property type="entry name" value="ResIII"/>
    <property type="match status" value="1"/>
</dbReference>
<gene>
    <name evidence="2" type="ORF">UFOVP901_10</name>
</gene>
<keyword evidence="2" id="KW-0547">Nucleotide-binding</keyword>
<dbReference type="SUPFAM" id="SSF52540">
    <property type="entry name" value="P-loop containing nucleoside triphosphate hydrolases"/>
    <property type="match status" value="1"/>
</dbReference>
<accession>A0A6J5PQM8</accession>
<dbReference type="GO" id="GO:0016787">
    <property type="term" value="F:hydrolase activity"/>
    <property type="evidence" value="ECO:0007669"/>
    <property type="project" value="InterPro"/>
</dbReference>
<reference evidence="2" key="1">
    <citation type="submission" date="2020-05" db="EMBL/GenBank/DDBJ databases">
        <authorList>
            <person name="Chiriac C."/>
            <person name="Salcher M."/>
            <person name="Ghai R."/>
            <person name="Kavagutti S V."/>
        </authorList>
    </citation>
    <scope>NUCLEOTIDE SEQUENCE</scope>
</reference>
<dbReference type="PANTHER" id="PTHR47396">
    <property type="entry name" value="TYPE I RESTRICTION ENZYME ECOKI R PROTEIN"/>
    <property type="match status" value="1"/>
</dbReference>
<keyword evidence="2" id="KW-0378">Hydrolase</keyword>
<keyword evidence="2" id="KW-0347">Helicase</keyword>
<dbReference type="InterPro" id="IPR006935">
    <property type="entry name" value="Helicase/UvrB_N"/>
</dbReference>
<dbReference type="GO" id="GO:0003677">
    <property type="term" value="F:DNA binding"/>
    <property type="evidence" value="ECO:0007669"/>
    <property type="project" value="InterPro"/>
</dbReference>
<dbReference type="InterPro" id="IPR027417">
    <property type="entry name" value="P-loop_NTPase"/>
</dbReference>
<dbReference type="InterPro" id="IPR001650">
    <property type="entry name" value="Helicase_C-like"/>
</dbReference>
<sequence>MKARPYQVDAIADIRGLLSAGCKRILLQLATGGGKTFVFSTILKGAYEKGSPCVMAVRSRHLVDQASERLKAMGVPHGVLMANHKGFDLSQAIQVVSVDTCHARQLFPPAKVVIVDEAHTATSPTFKAFLSNYEGAIWISVTATPWIKEGLGHLAEKVVYPISLRDLTDQGYLAPAKYFVPTKFDAGNIRVVNGEYKDEDALLEFEKQAVYGDVIANYKKMCTGECTWVFAINIKHAIRLQMSFIEAGIHSVVITGDTPLDLRKSLLETEDLVISIATLTTGVDVPRLKNIILCRPTQSKNLHVQILGRATRPYAGKDHFKVLDMVGNVSRHGFIVDEVKTDLKPRPKRASKEAGVPIKVCPECYAANPCLAKVCVNCENPFPVAARQEIKAVAAELMEVKDSFMLRGEAIILEIWGKGHKFGSLWFRLGGKDGARCFARMDDYRKIKQRLQDWESGAKRAPFPRGSRRD</sequence>
<dbReference type="GO" id="GO:0004386">
    <property type="term" value="F:helicase activity"/>
    <property type="evidence" value="ECO:0007669"/>
    <property type="project" value="UniProtKB-KW"/>
</dbReference>
<protein>
    <submittedName>
        <fullName evidence="2">SSL2 DNA or RNA helicases of superfamily II</fullName>
    </submittedName>
</protein>
<dbReference type="SMART" id="SM00487">
    <property type="entry name" value="DEXDc"/>
    <property type="match status" value="1"/>
</dbReference>
<dbReference type="PROSITE" id="PS51192">
    <property type="entry name" value="HELICASE_ATP_BIND_1"/>
    <property type="match status" value="1"/>
</dbReference>
<dbReference type="PANTHER" id="PTHR47396:SF1">
    <property type="entry name" value="ATP-DEPENDENT HELICASE IRC3-RELATED"/>
    <property type="match status" value="1"/>
</dbReference>
<organism evidence="2">
    <name type="scientific">uncultured Caudovirales phage</name>
    <dbReference type="NCBI Taxonomy" id="2100421"/>
    <lineage>
        <taxon>Viruses</taxon>
        <taxon>Duplodnaviria</taxon>
        <taxon>Heunggongvirae</taxon>
        <taxon>Uroviricota</taxon>
        <taxon>Caudoviricetes</taxon>
        <taxon>Peduoviridae</taxon>
        <taxon>Maltschvirus</taxon>
        <taxon>Maltschvirus maltsch</taxon>
    </lineage>
</organism>